<proteinExistence type="predicted"/>
<dbReference type="EMBL" id="MTBP01000006">
    <property type="protein sequence ID" value="POM22264.1"/>
    <property type="molecule type" value="Genomic_DNA"/>
</dbReference>
<comment type="caution">
    <text evidence="2">The sequence shown here is derived from an EMBL/GenBank/DDBJ whole genome shotgun (WGS) entry which is preliminary data.</text>
</comment>
<protein>
    <recommendedName>
        <fullName evidence="1">DUF6457 domain-containing protein</fullName>
    </recommendedName>
</protein>
<dbReference type="RefSeq" id="WP_103566709.1">
    <property type="nucleotide sequence ID" value="NZ_MTBP01000006.1"/>
</dbReference>
<feature type="domain" description="DUF6457" evidence="1">
    <location>
        <begin position="2"/>
        <end position="74"/>
    </location>
</feature>
<evidence type="ECO:0000313" key="3">
    <source>
        <dbReference type="Proteomes" id="UP000242367"/>
    </source>
</evidence>
<accession>A0A2P4UB65</accession>
<dbReference type="Proteomes" id="UP000242367">
    <property type="component" value="Unassembled WGS sequence"/>
</dbReference>
<evidence type="ECO:0000313" key="2">
    <source>
        <dbReference type="EMBL" id="POM22264.1"/>
    </source>
</evidence>
<dbReference type="AlphaFoldDB" id="A0A2P4UB65"/>
<reference evidence="2 3" key="1">
    <citation type="journal article" date="2017" name="Chemistry">
        <title>Isolation, Biosynthesis and Chemical Modifications of Rubterolones A-F: Rare Tropolone Alkaloids from Actinomadura sp. 5-2.</title>
        <authorList>
            <person name="Guo H."/>
            <person name="Benndorf R."/>
            <person name="Leichnitz D."/>
            <person name="Klassen J.L."/>
            <person name="Vollmers J."/>
            <person name="Gorls H."/>
            <person name="Steinacker M."/>
            <person name="Weigel C."/>
            <person name="Dahse H.M."/>
            <person name="Kaster A.K."/>
            <person name="de Beer Z.W."/>
            <person name="Poulsen M."/>
            <person name="Beemelmanns C."/>
        </authorList>
    </citation>
    <scope>NUCLEOTIDE SEQUENCE [LARGE SCALE GENOMIC DNA]</scope>
    <source>
        <strain evidence="2 3">5-2</strain>
    </source>
</reference>
<keyword evidence="3" id="KW-1185">Reference proteome</keyword>
<dbReference type="InterPro" id="IPR045598">
    <property type="entry name" value="DUF6457"/>
</dbReference>
<name>A0A2P4UB65_9ACTN</name>
<gene>
    <name evidence="2" type="ORF">BTM25_56760</name>
</gene>
<sequence length="75" mass="7813">MLEEWIETACAELGIDRADLDRDLVLDLAREVAHGVARPGAPVTTFLLGIAVGRGAAARDAAARLTALAEGWDAG</sequence>
<evidence type="ECO:0000259" key="1">
    <source>
        <dbReference type="Pfam" id="PF20058"/>
    </source>
</evidence>
<organism evidence="2 3">
    <name type="scientific">Actinomadura rubteroloni</name>
    <dbReference type="NCBI Taxonomy" id="1926885"/>
    <lineage>
        <taxon>Bacteria</taxon>
        <taxon>Bacillati</taxon>
        <taxon>Actinomycetota</taxon>
        <taxon>Actinomycetes</taxon>
        <taxon>Streptosporangiales</taxon>
        <taxon>Thermomonosporaceae</taxon>
        <taxon>Actinomadura</taxon>
    </lineage>
</organism>
<dbReference type="Pfam" id="PF20058">
    <property type="entry name" value="DUF6457"/>
    <property type="match status" value="1"/>
</dbReference>